<dbReference type="GO" id="GO:0032259">
    <property type="term" value="P:methylation"/>
    <property type="evidence" value="ECO:0007669"/>
    <property type="project" value="UniProtKB-KW"/>
</dbReference>
<dbReference type="Gene3D" id="3.40.50.150">
    <property type="entry name" value="Vaccinia Virus protein VP39"/>
    <property type="match status" value="1"/>
</dbReference>
<evidence type="ECO:0000256" key="5">
    <source>
        <dbReference type="ARBA" id="ARBA00023098"/>
    </source>
</evidence>
<evidence type="ECO:0000313" key="8">
    <source>
        <dbReference type="Proteomes" id="UP000258309"/>
    </source>
</evidence>
<keyword evidence="2" id="KW-0489">Methyltransferase</keyword>
<dbReference type="InterPro" id="IPR020803">
    <property type="entry name" value="MeTfrase_dom"/>
</dbReference>
<proteinExistence type="inferred from homology"/>
<dbReference type="Pfam" id="PF02353">
    <property type="entry name" value="CMAS"/>
    <property type="match status" value="1"/>
</dbReference>
<comment type="similarity">
    <text evidence="1">Belongs to the CFA/CMAS family.</text>
</comment>
<gene>
    <name evidence="7" type="ORF">B7463_g7292</name>
</gene>
<dbReference type="PANTHER" id="PTHR43667:SF2">
    <property type="entry name" value="FATTY ACID C-METHYL TRANSFERASE"/>
    <property type="match status" value="1"/>
</dbReference>
<keyword evidence="5" id="KW-0443">Lipid metabolism</keyword>
<comment type="caution">
    <text evidence="7">The sequence shown here is derived from an EMBL/GenBank/DDBJ whole genome shotgun (WGS) entry which is preliminary data.</text>
</comment>
<feature type="non-terminal residue" evidence="7">
    <location>
        <position position="434"/>
    </location>
</feature>
<dbReference type="OrthoDB" id="8300214at2759"/>
<dbReference type="PANTHER" id="PTHR43667">
    <property type="entry name" value="CYCLOPROPANE-FATTY-ACYL-PHOSPHOLIPID SYNTHASE"/>
    <property type="match status" value="1"/>
</dbReference>
<dbReference type="SMART" id="SM00828">
    <property type="entry name" value="PKS_MT"/>
    <property type="match status" value="1"/>
</dbReference>
<feature type="non-terminal residue" evidence="7">
    <location>
        <position position="1"/>
    </location>
</feature>
<feature type="domain" description="Polyketide synthase-like methyltransferase" evidence="6">
    <location>
        <begin position="167"/>
        <end position="403"/>
    </location>
</feature>
<evidence type="ECO:0000256" key="3">
    <source>
        <dbReference type="ARBA" id="ARBA00022679"/>
    </source>
</evidence>
<dbReference type="EMBL" id="NCSJ02000141">
    <property type="protein sequence ID" value="RFU29051.1"/>
    <property type="molecule type" value="Genomic_DNA"/>
</dbReference>
<dbReference type="AlphaFoldDB" id="A0A3E2H6Z3"/>
<dbReference type="CDD" id="cd02440">
    <property type="entry name" value="AdoMet_MTases"/>
    <property type="match status" value="1"/>
</dbReference>
<reference evidence="7 8" key="1">
    <citation type="submission" date="2018-05" db="EMBL/GenBank/DDBJ databases">
        <title>Draft genome sequence of Scytalidium lignicola DSM 105466, a ubiquitous saprotrophic fungus.</title>
        <authorList>
            <person name="Buettner E."/>
            <person name="Gebauer A.M."/>
            <person name="Hofrichter M."/>
            <person name="Liers C."/>
            <person name="Kellner H."/>
        </authorList>
    </citation>
    <scope>NUCLEOTIDE SEQUENCE [LARGE SCALE GENOMIC DNA]</scope>
    <source>
        <strain evidence="7 8">DSM 105466</strain>
    </source>
</reference>
<evidence type="ECO:0000313" key="7">
    <source>
        <dbReference type="EMBL" id="RFU29051.1"/>
    </source>
</evidence>
<dbReference type="InterPro" id="IPR050723">
    <property type="entry name" value="CFA/CMAS"/>
</dbReference>
<dbReference type="InterPro" id="IPR029063">
    <property type="entry name" value="SAM-dependent_MTases_sf"/>
</dbReference>
<protein>
    <recommendedName>
        <fullName evidence="6">Polyketide synthase-like methyltransferase domain-containing protein</fullName>
    </recommendedName>
</protein>
<accession>A0A3E2H6Z3</accession>
<dbReference type="OMA" id="FRWDELF"/>
<dbReference type="PIRSF" id="PIRSF003085">
    <property type="entry name" value="CMAS"/>
    <property type="match status" value="1"/>
</dbReference>
<dbReference type="InterPro" id="IPR003333">
    <property type="entry name" value="CMAS"/>
</dbReference>
<dbReference type="SUPFAM" id="SSF53335">
    <property type="entry name" value="S-adenosyl-L-methionine-dependent methyltransferases"/>
    <property type="match status" value="1"/>
</dbReference>
<evidence type="ECO:0000256" key="1">
    <source>
        <dbReference type="ARBA" id="ARBA00010815"/>
    </source>
</evidence>
<keyword evidence="3" id="KW-0808">Transferase</keyword>
<evidence type="ECO:0000256" key="4">
    <source>
        <dbReference type="ARBA" id="ARBA00022691"/>
    </source>
</evidence>
<dbReference type="GO" id="GO:0008610">
    <property type="term" value="P:lipid biosynthetic process"/>
    <property type="evidence" value="ECO:0007669"/>
    <property type="project" value="InterPro"/>
</dbReference>
<dbReference type="GO" id="GO:0008168">
    <property type="term" value="F:methyltransferase activity"/>
    <property type="evidence" value="ECO:0007669"/>
    <property type="project" value="UniProtKB-KW"/>
</dbReference>
<keyword evidence="4" id="KW-0949">S-adenosyl-L-methionine</keyword>
<sequence length="434" mass="49284">MAKSWIQYHARKFVFSALSRIQNGRLTIISKYPGADVEQVIFGQQPTKDSDEDLGVAVVIKDPNAWTRLCQAFDLGFAEAYMLQEVECENLVGLFTLYVANRDFLGFSGNFLYRLLPRISKLIFNPTNNLTHARMNASFHYDTSNDLFSGFLSPDMNYSSAIWSGDLDEPLESAQQRKIHNIIEKARIASSDHVLDIGCGWGYFAMEAVKVTGCRVTGVTLSAEQKTLAEKKIKAAGLGDRIDIVLCDYRKAPRPEGGYDKVVSIEMLEHVGDKYMNAYFESISKYLKPVGGIMVIQGITNINMIHNNMPDVETFIDRYIFPGGYLPTVNQLVTSIHAGSKGSLEIETVQNIGPHYIRTLQCWKENFERNWGSIRASYVEKHKDATEEDIEAFRRRWLYYFMYCEAGFRIRILNDYVISAVRTPEPDIPSNVPH</sequence>
<dbReference type="Proteomes" id="UP000258309">
    <property type="component" value="Unassembled WGS sequence"/>
</dbReference>
<evidence type="ECO:0000259" key="6">
    <source>
        <dbReference type="SMART" id="SM00828"/>
    </source>
</evidence>
<dbReference type="STRING" id="5539.A0A3E2H6Z3"/>
<organism evidence="7 8">
    <name type="scientific">Scytalidium lignicola</name>
    <name type="common">Hyphomycete</name>
    <dbReference type="NCBI Taxonomy" id="5539"/>
    <lineage>
        <taxon>Eukaryota</taxon>
        <taxon>Fungi</taxon>
        <taxon>Dikarya</taxon>
        <taxon>Ascomycota</taxon>
        <taxon>Pezizomycotina</taxon>
        <taxon>Leotiomycetes</taxon>
        <taxon>Leotiomycetes incertae sedis</taxon>
        <taxon>Scytalidium</taxon>
    </lineage>
</organism>
<keyword evidence="8" id="KW-1185">Reference proteome</keyword>
<evidence type="ECO:0000256" key="2">
    <source>
        <dbReference type="ARBA" id="ARBA00022603"/>
    </source>
</evidence>
<name>A0A3E2H6Z3_SCYLI</name>